<keyword evidence="3 4" id="KW-0349">Heme</keyword>
<dbReference type="SUPFAM" id="SSF48264">
    <property type="entry name" value="Cytochrome P450"/>
    <property type="match status" value="1"/>
</dbReference>
<dbReference type="InterPro" id="IPR002401">
    <property type="entry name" value="Cyt_P450_E_grp-I"/>
</dbReference>
<reference evidence="5" key="1">
    <citation type="journal article" date="2020" name="Angew. Chem. Int. Ed. Engl.">
        <title>Mining Symbionts of Spider-Transmitted Fungus Illuminates Uncharted Biosynthetic Pathways to Cytotoxic Benzolactones.</title>
        <authorList>
            <person name="Niehs S.P."/>
            <person name="Dose B."/>
            <person name="Richter S."/>
            <person name="Pidot S.J."/>
            <person name="Dahse H.-M."/>
            <person name="Stinear T.P."/>
            <person name="Hertweck C."/>
        </authorList>
    </citation>
    <scope>NUCLEOTIDE SEQUENCE</scope>
    <source>
        <strain evidence="5">B8</strain>
    </source>
</reference>
<keyword evidence="3 4" id="KW-0479">Metal-binding</keyword>
<dbReference type="Gene3D" id="1.10.630.10">
    <property type="entry name" value="Cytochrome P450"/>
    <property type="match status" value="1"/>
</dbReference>
<evidence type="ECO:0000256" key="3">
    <source>
        <dbReference type="PIRSR" id="PIRSR602401-1"/>
    </source>
</evidence>
<keyword evidence="4 5" id="KW-0503">Monooxygenase</keyword>
<keyword evidence="3 4" id="KW-0408">Iron</keyword>
<dbReference type="PRINTS" id="PR00385">
    <property type="entry name" value="P450"/>
</dbReference>
<name>A0A6G6CWX0_9BURK</name>
<evidence type="ECO:0000313" key="5">
    <source>
        <dbReference type="EMBL" id="QIE07368.1"/>
    </source>
</evidence>
<dbReference type="PANTHER" id="PTHR24305:SF166">
    <property type="entry name" value="CYTOCHROME P450 12A4, MITOCHONDRIAL-RELATED"/>
    <property type="match status" value="1"/>
</dbReference>
<organism evidence="5">
    <name type="scientific">Burkholderia sp. B8(2020)</name>
    <dbReference type="NCBI Taxonomy" id="2713619"/>
    <lineage>
        <taxon>Bacteria</taxon>
        <taxon>Pseudomonadati</taxon>
        <taxon>Pseudomonadota</taxon>
        <taxon>Betaproteobacteria</taxon>
        <taxon>Burkholderiales</taxon>
        <taxon>Burkholderiaceae</taxon>
        <taxon>Burkholderia</taxon>
    </lineage>
</organism>
<accession>A0A6G6CWX0</accession>
<dbReference type="Pfam" id="PF00067">
    <property type="entry name" value="p450"/>
    <property type="match status" value="1"/>
</dbReference>
<protein>
    <submittedName>
        <fullName evidence="5">Epi-isozizaene 5-monooxygenase/(E)-beta-farnesene synthase</fullName>
        <ecNumber evidence="5">1.14.13.106</ecNumber>
    </submittedName>
</protein>
<evidence type="ECO:0000256" key="2">
    <source>
        <dbReference type="ARBA" id="ARBA00010617"/>
    </source>
</evidence>
<evidence type="ECO:0000256" key="1">
    <source>
        <dbReference type="ARBA" id="ARBA00001971"/>
    </source>
</evidence>
<dbReference type="GO" id="GO:0005506">
    <property type="term" value="F:iron ion binding"/>
    <property type="evidence" value="ECO:0007669"/>
    <property type="project" value="InterPro"/>
</dbReference>
<dbReference type="EMBL" id="MN734804">
    <property type="protein sequence ID" value="QIE07368.1"/>
    <property type="molecule type" value="Genomic_DNA"/>
</dbReference>
<comment type="similarity">
    <text evidence="2 4">Belongs to the cytochrome P450 family.</text>
</comment>
<feature type="binding site" description="axial binding residue" evidence="3">
    <location>
        <position position="407"/>
    </location>
    <ligand>
        <name>heme</name>
        <dbReference type="ChEBI" id="CHEBI:30413"/>
    </ligand>
    <ligandPart>
        <name>Fe</name>
        <dbReference type="ChEBI" id="CHEBI:18248"/>
    </ligandPart>
</feature>
<dbReference type="InterPro" id="IPR001128">
    <property type="entry name" value="Cyt_P450"/>
</dbReference>
<dbReference type="GO" id="GO:0004497">
    <property type="term" value="F:monooxygenase activity"/>
    <property type="evidence" value="ECO:0007669"/>
    <property type="project" value="UniProtKB-KW"/>
</dbReference>
<comment type="cofactor">
    <cofactor evidence="1 3">
        <name>heme</name>
        <dbReference type="ChEBI" id="CHEBI:30413"/>
    </cofactor>
</comment>
<keyword evidence="4 5" id="KW-0560">Oxidoreductase</keyword>
<dbReference type="AlphaFoldDB" id="A0A6G6CWX0"/>
<sequence>MMKTFKDLPMPPSLPILGHAHKLNKKALHLSLEKWAREYNFEPYRFQIGSLKFVVLSKPDHVRHVLKKRPSDFRRMREMSKIFDEVGFSSVFTKEGEEWRRQRPMIVPAFTKQSLTSFIPQIARKAARLRERLQNYKGEPIEIRHDFRRFSVDVGCLLVFGIDLKNIEEVDHHVLHTFHNVVDTMNKRLRKIVPYWRIVKLPVDRRFDESIQELKDMVISIARDVRSKMERKEDVGEHCILHTMLQAVEGEDRVLTDEELFANMMILVLGSEGTTAAMLSWLCFYLSQSEALQTKLRDEVSGFDIETVNYDALENLPLTEAVIEEVFRIRSTVPGLVLEALEDTAVDHLQVDKGTRIFALTRVDGIKDPETDMVFNPQRWLNDDGGLISLGDARQKQFPFGYGPRVCPGAALSNLEMKIVIAMLVKSFQLEIVDKEAVEEVYMTSAVPDNLRIKAVALQDAPAKAA</sequence>
<dbReference type="GO" id="GO:0016705">
    <property type="term" value="F:oxidoreductase activity, acting on paired donors, with incorporation or reduction of molecular oxygen"/>
    <property type="evidence" value="ECO:0007669"/>
    <property type="project" value="InterPro"/>
</dbReference>
<proteinExistence type="inferred from homology"/>
<dbReference type="GO" id="GO:0020037">
    <property type="term" value="F:heme binding"/>
    <property type="evidence" value="ECO:0007669"/>
    <property type="project" value="InterPro"/>
</dbReference>
<dbReference type="EC" id="1.14.13.106" evidence="5"/>
<dbReference type="PRINTS" id="PR00463">
    <property type="entry name" value="EP450I"/>
</dbReference>
<dbReference type="InterPro" id="IPR036396">
    <property type="entry name" value="Cyt_P450_sf"/>
</dbReference>
<dbReference type="InterPro" id="IPR017972">
    <property type="entry name" value="Cyt_P450_CS"/>
</dbReference>
<dbReference type="PROSITE" id="PS00086">
    <property type="entry name" value="CYTOCHROME_P450"/>
    <property type="match status" value="1"/>
</dbReference>
<evidence type="ECO:0000256" key="4">
    <source>
        <dbReference type="RuleBase" id="RU000461"/>
    </source>
</evidence>
<gene>
    <name evidence="5" type="primary">necI</name>
</gene>
<dbReference type="InterPro" id="IPR050121">
    <property type="entry name" value="Cytochrome_P450_monoxygenase"/>
</dbReference>
<dbReference type="PANTHER" id="PTHR24305">
    <property type="entry name" value="CYTOCHROME P450"/>
    <property type="match status" value="1"/>
</dbReference>